<feature type="transmembrane region" description="Helical" evidence="6">
    <location>
        <begin position="114"/>
        <end position="137"/>
    </location>
</feature>
<evidence type="ECO:0000313" key="8">
    <source>
        <dbReference type="Proteomes" id="UP000264036"/>
    </source>
</evidence>
<feature type="transmembrane region" description="Helical" evidence="6">
    <location>
        <begin position="73"/>
        <end position="94"/>
    </location>
</feature>
<dbReference type="InterPro" id="IPR001123">
    <property type="entry name" value="LeuE-type"/>
</dbReference>
<dbReference type="PANTHER" id="PTHR30086:SF20">
    <property type="entry name" value="ARGININE EXPORTER PROTEIN ARGO-RELATED"/>
    <property type="match status" value="1"/>
</dbReference>
<feature type="transmembrane region" description="Helical" evidence="6">
    <location>
        <begin position="186"/>
        <end position="203"/>
    </location>
</feature>
<dbReference type="PANTHER" id="PTHR30086">
    <property type="entry name" value="ARGININE EXPORTER PROTEIN ARGO"/>
    <property type="match status" value="1"/>
</dbReference>
<proteinExistence type="predicted"/>
<feature type="transmembrane region" description="Helical" evidence="6">
    <location>
        <begin position="149"/>
        <end position="174"/>
    </location>
</feature>
<comment type="caution">
    <text evidence="7">The sequence shown here is derived from an EMBL/GenBank/DDBJ whole genome shotgun (WGS) entry which is preliminary data.</text>
</comment>
<name>A0A356LAG2_9BURK</name>
<keyword evidence="4 6" id="KW-1133">Transmembrane helix</keyword>
<feature type="transmembrane region" description="Helical" evidence="6">
    <location>
        <begin position="39"/>
        <end position="67"/>
    </location>
</feature>
<evidence type="ECO:0000256" key="3">
    <source>
        <dbReference type="ARBA" id="ARBA00022692"/>
    </source>
</evidence>
<dbReference type="Proteomes" id="UP000264036">
    <property type="component" value="Unassembled WGS sequence"/>
</dbReference>
<dbReference type="GO" id="GO:0005886">
    <property type="term" value="C:plasma membrane"/>
    <property type="evidence" value="ECO:0007669"/>
    <property type="project" value="UniProtKB-SubCell"/>
</dbReference>
<evidence type="ECO:0000256" key="2">
    <source>
        <dbReference type="ARBA" id="ARBA00022475"/>
    </source>
</evidence>
<evidence type="ECO:0000313" key="7">
    <source>
        <dbReference type="EMBL" id="HBP28000.1"/>
    </source>
</evidence>
<keyword evidence="3 6" id="KW-0812">Transmembrane</keyword>
<dbReference type="AlphaFoldDB" id="A0A356LAG2"/>
<dbReference type="GO" id="GO:0015171">
    <property type="term" value="F:amino acid transmembrane transporter activity"/>
    <property type="evidence" value="ECO:0007669"/>
    <property type="project" value="TreeGrafter"/>
</dbReference>
<evidence type="ECO:0000256" key="6">
    <source>
        <dbReference type="SAM" id="Phobius"/>
    </source>
</evidence>
<evidence type="ECO:0000256" key="1">
    <source>
        <dbReference type="ARBA" id="ARBA00004651"/>
    </source>
</evidence>
<reference evidence="7 8" key="1">
    <citation type="journal article" date="2018" name="Nat. Biotechnol.">
        <title>A standardized bacterial taxonomy based on genome phylogeny substantially revises the tree of life.</title>
        <authorList>
            <person name="Parks D.H."/>
            <person name="Chuvochina M."/>
            <person name="Waite D.W."/>
            <person name="Rinke C."/>
            <person name="Skarshewski A."/>
            <person name="Chaumeil P.A."/>
            <person name="Hugenholtz P."/>
        </authorList>
    </citation>
    <scope>NUCLEOTIDE SEQUENCE [LARGE SCALE GENOMIC DNA]</scope>
    <source>
        <strain evidence="7">UBA10707</strain>
    </source>
</reference>
<sequence>MIEKIVAGLWAGYGLAVPLGAVAVLMVDMTARSSFRVGAAAAMGAVTVDGLYAIAAVTGGSALAIAIQPYSQPLRWMAAIVLIVMAAHIVMATVHKEERTSSAASVRITCRRAYFTFFCLTALNPWPAIYFVSLVLGEQATREMAPSHATAYIAAIVVASASWQLLLAGGGATLGRKLTSDRGRTVTAFISGGLIVALAFNMVV</sequence>
<accession>A0A356LAG2</accession>
<evidence type="ECO:0000256" key="4">
    <source>
        <dbReference type="ARBA" id="ARBA00022989"/>
    </source>
</evidence>
<dbReference type="EMBL" id="DOEK01000004">
    <property type="protein sequence ID" value="HBP28000.1"/>
    <property type="molecule type" value="Genomic_DNA"/>
</dbReference>
<organism evidence="7 8">
    <name type="scientific">Advenella kashmirensis</name>
    <dbReference type="NCBI Taxonomy" id="310575"/>
    <lineage>
        <taxon>Bacteria</taxon>
        <taxon>Pseudomonadati</taxon>
        <taxon>Pseudomonadota</taxon>
        <taxon>Betaproteobacteria</taxon>
        <taxon>Burkholderiales</taxon>
        <taxon>Alcaligenaceae</taxon>
    </lineage>
</organism>
<protein>
    <submittedName>
        <fullName evidence="7">Lysine transporter LysE</fullName>
    </submittedName>
</protein>
<evidence type="ECO:0000256" key="5">
    <source>
        <dbReference type="ARBA" id="ARBA00023136"/>
    </source>
</evidence>
<gene>
    <name evidence="7" type="ORF">DD666_01115</name>
</gene>
<comment type="subcellular location">
    <subcellularLocation>
        <location evidence="1">Cell membrane</location>
        <topology evidence="1">Multi-pass membrane protein</topology>
    </subcellularLocation>
</comment>
<feature type="transmembrane region" description="Helical" evidence="6">
    <location>
        <begin position="6"/>
        <end position="27"/>
    </location>
</feature>
<keyword evidence="5 6" id="KW-0472">Membrane</keyword>
<keyword evidence="2" id="KW-1003">Cell membrane</keyword>
<dbReference type="Pfam" id="PF01810">
    <property type="entry name" value="LysE"/>
    <property type="match status" value="1"/>
</dbReference>